<name>A0ABY4PBD0_9LACO</name>
<keyword evidence="2" id="KW-1185">Reference proteome</keyword>
<evidence type="ECO:0000313" key="1">
    <source>
        <dbReference type="EMBL" id="UQS83059.1"/>
    </source>
</evidence>
<organism evidence="1 2">
    <name type="scientific">Bombilactobacillus thymidiniphilus</name>
    <dbReference type="NCBI Taxonomy" id="2923363"/>
    <lineage>
        <taxon>Bacteria</taxon>
        <taxon>Bacillati</taxon>
        <taxon>Bacillota</taxon>
        <taxon>Bacilli</taxon>
        <taxon>Lactobacillales</taxon>
        <taxon>Lactobacillaceae</taxon>
        <taxon>Bombilactobacillus</taxon>
    </lineage>
</organism>
<proteinExistence type="predicted"/>
<dbReference type="Proteomes" id="UP000831947">
    <property type="component" value="Chromosome"/>
</dbReference>
<reference evidence="1 2" key="1">
    <citation type="journal article" date="2022" name="Int. J. Syst. Evol. Microbiol.">
        <title>Apilactobacillus apisilvae sp. nov., Nicolia spurrieriana gen. nov. sp. nov., Bombilactobacillus folatiphilus sp. nov. and Bombilactobacillus thymidiniphilus sp. nov., four new lactic acid bacterial isolates from stingless bees Tetragonula carbonaria and Austroplebeia australis.</title>
        <authorList>
            <person name="Oliphant S.A."/>
            <person name="Watson-Haigh N.S."/>
            <person name="Sumby K.M."/>
            <person name="Gardner J."/>
            <person name="Groom S."/>
            <person name="Jiranek V."/>
        </authorList>
    </citation>
    <scope>NUCLEOTIDE SEQUENCE [LARGE SCALE GENOMIC DNA]</scope>
    <source>
        <strain evidence="1 2">SG4_A1</strain>
    </source>
</reference>
<dbReference type="RefSeq" id="WP_249512286.1">
    <property type="nucleotide sequence ID" value="NZ_CP093365.1"/>
</dbReference>
<accession>A0ABY4PBD0</accession>
<sequence length="103" mass="11915">MLPIGSVVTLVNGSQKLMILNIGQIIKQNEKDVYFDYSAAPYPVGLDTQEQVYYFNRDNVSEVVFQGFQDEDGKHFGDLYEQWIEETKDEIQRGKVKNDTDIF</sequence>
<protein>
    <submittedName>
        <fullName evidence="1">DUF4176 domain-containing protein</fullName>
    </submittedName>
</protein>
<dbReference type="InterPro" id="IPR025233">
    <property type="entry name" value="DUF4176"/>
</dbReference>
<evidence type="ECO:0000313" key="2">
    <source>
        <dbReference type="Proteomes" id="UP000831947"/>
    </source>
</evidence>
<gene>
    <name evidence="1" type="ORF">MOO47_04545</name>
</gene>
<dbReference type="Pfam" id="PF13780">
    <property type="entry name" value="DUF4176"/>
    <property type="match status" value="1"/>
</dbReference>
<dbReference type="EMBL" id="CP093365">
    <property type="protein sequence ID" value="UQS83059.1"/>
    <property type="molecule type" value="Genomic_DNA"/>
</dbReference>